<dbReference type="RefSeq" id="XP_014653960.1">
    <property type="nucleotide sequence ID" value="XM_014798474.1"/>
</dbReference>
<dbReference type="HOGENOM" id="CLU_1151659_0_0_1"/>
<keyword evidence="2" id="KW-1185">Reference proteome</keyword>
<evidence type="ECO:0000313" key="1">
    <source>
        <dbReference type="EMBL" id="GAK67866.1"/>
    </source>
</evidence>
<sequence>MRLAVLSCLLAISLCASAPTGGNLDLTLRLGPPSTPRSHAASDGSTPTDLTLRLGPAHTLHSPDASESSSSSGEYEAEHPVGALRDGQLPNNPGFVPAEGSVRAAVQDVRGAPSGRFDPYVPRLRTIDPGNAVGPQERARVLWEHYARYHLNAPMPSVIRDGRFQAQDARLLQRRIESLVRAKTLLLKQDRGRSFSKSEMELLTRRFVNWRKLAKRVAAGRANVLATSYLRAMVEDDIGLLQRDEELLRRIAH</sequence>
<dbReference type="EMBL" id="DF830089">
    <property type="protein sequence ID" value="GAK67866.1"/>
    <property type="molecule type" value="Genomic_DNA"/>
</dbReference>
<name>A0A081CMH0_PSEA2</name>
<accession>A0A081CMH0</accession>
<proteinExistence type="predicted"/>
<evidence type="ECO:0000313" key="2">
    <source>
        <dbReference type="Proteomes" id="UP000053758"/>
    </source>
</evidence>
<reference evidence="2" key="1">
    <citation type="journal article" date="2014" name="Genome Announc.">
        <title>Draft Genome Sequence of the Yeast Pseudozyma antarctica Type Strain JCM10317, a Producer of the Glycolipid Biosurfactants, Mannosylerythritol Lipids.</title>
        <authorList>
            <person name="Saika A."/>
            <person name="Koike H."/>
            <person name="Hori T."/>
            <person name="Fukuoka T."/>
            <person name="Sato S."/>
            <person name="Habe H."/>
            <person name="Kitamoto D."/>
            <person name="Morita T."/>
        </authorList>
    </citation>
    <scope>NUCLEOTIDE SEQUENCE [LARGE SCALE GENOMIC DNA]</scope>
    <source>
        <strain evidence="2">JCM 10317</strain>
    </source>
</reference>
<dbReference type="AlphaFoldDB" id="A0A081CMH0"/>
<dbReference type="Proteomes" id="UP000053758">
    <property type="component" value="Unassembled WGS sequence"/>
</dbReference>
<organism evidence="1 2">
    <name type="scientific">Pseudozyma antarctica</name>
    <name type="common">Yeast</name>
    <name type="synonym">Candida antarctica</name>
    <dbReference type="NCBI Taxonomy" id="84753"/>
    <lineage>
        <taxon>Eukaryota</taxon>
        <taxon>Fungi</taxon>
        <taxon>Dikarya</taxon>
        <taxon>Basidiomycota</taxon>
        <taxon>Ustilaginomycotina</taxon>
        <taxon>Ustilaginomycetes</taxon>
        <taxon>Ustilaginales</taxon>
        <taxon>Ustilaginaceae</taxon>
        <taxon>Moesziomyces</taxon>
    </lineage>
</organism>
<dbReference type="GeneID" id="26306898"/>
<dbReference type="OrthoDB" id="10263761at2759"/>
<protein>
    <submittedName>
        <fullName evidence="1">Uncharacterized protein</fullName>
    </submittedName>
</protein>
<gene>
    <name evidence="1" type="ORF">PAN0_022c6096</name>
</gene>